<evidence type="ECO:0000313" key="12">
    <source>
        <dbReference type="EMBL" id="VAX12137.1"/>
    </source>
</evidence>
<evidence type="ECO:0000256" key="6">
    <source>
        <dbReference type="ARBA" id="ARBA00022827"/>
    </source>
</evidence>
<dbReference type="Gene3D" id="2.10.240.10">
    <property type="entry name" value="Dihydroorotate dehydrogenase, electron transfer subunit"/>
    <property type="match status" value="1"/>
</dbReference>
<dbReference type="Pfam" id="PF00970">
    <property type="entry name" value="FAD_binding_6"/>
    <property type="match status" value="1"/>
</dbReference>
<dbReference type="SUPFAM" id="SSF52343">
    <property type="entry name" value="Ferredoxin reductase-like, C-terminal NADP-linked domain"/>
    <property type="match status" value="1"/>
</dbReference>
<gene>
    <name evidence="12" type="ORF">MNBD_GAMMA24-1972</name>
</gene>
<dbReference type="GO" id="GO:0004589">
    <property type="term" value="F:dihydroorotate dehydrogenase (NAD+) activity"/>
    <property type="evidence" value="ECO:0007669"/>
    <property type="project" value="UniProtKB-EC"/>
</dbReference>
<evidence type="ECO:0000256" key="10">
    <source>
        <dbReference type="ARBA" id="ARBA00034078"/>
    </source>
</evidence>
<evidence type="ECO:0000256" key="7">
    <source>
        <dbReference type="ARBA" id="ARBA00022982"/>
    </source>
</evidence>
<organism evidence="12">
    <name type="scientific">hydrothermal vent metagenome</name>
    <dbReference type="NCBI Taxonomy" id="652676"/>
    <lineage>
        <taxon>unclassified sequences</taxon>
        <taxon>metagenomes</taxon>
        <taxon>ecological metagenomes</taxon>
    </lineage>
</organism>
<evidence type="ECO:0000256" key="9">
    <source>
        <dbReference type="ARBA" id="ARBA00023014"/>
    </source>
</evidence>
<keyword evidence="3" id="KW-0285">Flavoprotein</keyword>
<evidence type="ECO:0000256" key="2">
    <source>
        <dbReference type="ARBA" id="ARBA00022448"/>
    </source>
</evidence>
<evidence type="ECO:0000259" key="11">
    <source>
        <dbReference type="PROSITE" id="PS51384"/>
    </source>
</evidence>
<dbReference type="PANTHER" id="PTHR43513">
    <property type="entry name" value="DIHYDROOROTATE DEHYDROGENASE B (NAD(+)), ELECTRON TRANSFER SUBUNIT"/>
    <property type="match status" value="1"/>
</dbReference>
<dbReference type="InterPro" id="IPR017927">
    <property type="entry name" value="FAD-bd_FR_type"/>
</dbReference>
<dbReference type="Gene3D" id="2.40.30.10">
    <property type="entry name" value="Translation factors"/>
    <property type="match status" value="1"/>
</dbReference>
<dbReference type="InterPro" id="IPR017938">
    <property type="entry name" value="Riboflavin_synthase-like_b-brl"/>
</dbReference>
<dbReference type="AlphaFoldDB" id="A0A3B1C5F2"/>
<keyword evidence="8" id="KW-0408">Iron</keyword>
<dbReference type="PANTHER" id="PTHR43513:SF3">
    <property type="entry name" value="DIHYDROOROTATE DEHYDROGENASE B (NAD(+)), ELECTRON TRANSFER SUBUNIT-RELATED"/>
    <property type="match status" value="1"/>
</dbReference>
<keyword evidence="9" id="KW-0411">Iron-sulfur</keyword>
<dbReference type="GO" id="GO:0046872">
    <property type="term" value="F:metal ion binding"/>
    <property type="evidence" value="ECO:0007669"/>
    <property type="project" value="UniProtKB-KW"/>
</dbReference>
<dbReference type="GO" id="GO:0006221">
    <property type="term" value="P:pyrimidine nucleotide biosynthetic process"/>
    <property type="evidence" value="ECO:0007669"/>
    <property type="project" value="InterPro"/>
</dbReference>
<evidence type="ECO:0000256" key="3">
    <source>
        <dbReference type="ARBA" id="ARBA00022630"/>
    </source>
</evidence>
<name>A0A3B1C5F2_9ZZZZ</name>
<dbReference type="InterPro" id="IPR039261">
    <property type="entry name" value="FNR_nucleotide-bd"/>
</dbReference>
<dbReference type="GO" id="GO:0050660">
    <property type="term" value="F:flavin adenine dinucleotide binding"/>
    <property type="evidence" value="ECO:0007669"/>
    <property type="project" value="InterPro"/>
</dbReference>
<keyword evidence="6" id="KW-0274">FAD</keyword>
<keyword evidence="7" id="KW-0249">Electron transport</keyword>
<dbReference type="PIRSF" id="PIRSF006816">
    <property type="entry name" value="Cyc3_hyd_g"/>
    <property type="match status" value="1"/>
</dbReference>
<keyword evidence="4" id="KW-0001">2Fe-2S</keyword>
<sequence length="290" mass="32046">MKSQRDTIFVEDAEILEHVHCDGDQHILRLRAPQVADHALPGSFIHLHCDPQRPLRRPISIMRVNSQRGEIELLYKVFGEGTRLLSQRKTGETLNLMGPIGQPFELHPERSRPLLIGGGIGMPPMIFLADAARQEKDRYAPFVILGSEVPFPFTSRPSEILISGLPDGVIASMPLLEDWHIPARLTSTQGYPGCHQGYVTDLARLWLDSLNNEERSKVEIFSCGPHPMLEAVAQMAREYDLPAQISLEEFMACGVGGCAGCVVEVQTASGPAMKRVCVDGPVFDARQVFG</sequence>
<dbReference type="Gene3D" id="3.40.50.80">
    <property type="entry name" value="Nucleotide-binding domain of ferredoxin-NADP reductase (FNR) module"/>
    <property type="match status" value="1"/>
</dbReference>
<dbReference type="InterPro" id="IPR050353">
    <property type="entry name" value="PyrK_electron_transfer"/>
</dbReference>
<evidence type="ECO:0000256" key="1">
    <source>
        <dbReference type="ARBA" id="ARBA00006422"/>
    </source>
</evidence>
<feature type="domain" description="FAD-binding FR-type" evidence="11">
    <location>
        <begin position="8"/>
        <end position="106"/>
    </location>
</feature>
<comment type="cofactor">
    <cofactor evidence="10">
        <name>[2Fe-2S] cluster</name>
        <dbReference type="ChEBI" id="CHEBI:190135"/>
    </cofactor>
</comment>
<dbReference type="GO" id="GO:0051537">
    <property type="term" value="F:2 iron, 2 sulfur cluster binding"/>
    <property type="evidence" value="ECO:0007669"/>
    <property type="project" value="UniProtKB-KW"/>
</dbReference>
<dbReference type="InterPro" id="IPR008333">
    <property type="entry name" value="Cbr1-like_FAD-bd_dom"/>
</dbReference>
<dbReference type="SUPFAM" id="SSF63380">
    <property type="entry name" value="Riboflavin synthase domain-like"/>
    <property type="match status" value="1"/>
</dbReference>
<dbReference type="CDD" id="cd06218">
    <property type="entry name" value="DHOD_e_trans"/>
    <property type="match status" value="1"/>
</dbReference>
<keyword evidence="2" id="KW-0813">Transport</keyword>
<dbReference type="PROSITE" id="PS51384">
    <property type="entry name" value="FAD_FR"/>
    <property type="match status" value="1"/>
</dbReference>
<evidence type="ECO:0000256" key="8">
    <source>
        <dbReference type="ARBA" id="ARBA00023004"/>
    </source>
</evidence>
<protein>
    <submittedName>
        <fullName evidence="12">Dihydroorotate dehydrogenase (NAD(+)), electron transfer subunit</fullName>
        <ecNumber evidence="12">1.3.1.14</ecNumber>
    </submittedName>
</protein>
<proteinExistence type="inferred from homology"/>
<dbReference type="InterPro" id="IPR012165">
    <property type="entry name" value="Cyt_c3_hydrogenase_gsu"/>
</dbReference>
<keyword evidence="5" id="KW-0479">Metal-binding</keyword>
<accession>A0A3B1C5F2</accession>
<dbReference type="InterPro" id="IPR037117">
    <property type="entry name" value="Dihydroorotate_DH_ele_sf"/>
</dbReference>
<evidence type="ECO:0000256" key="5">
    <source>
        <dbReference type="ARBA" id="ARBA00022723"/>
    </source>
</evidence>
<comment type="similarity">
    <text evidence="1">Belongs to the PyrK family.</text>
</comment>
<reference evidence="12" key="1">
    <citation type="submission" date="2018-06" db="EMBL/GenBank/DDBJ databases">
        <authorList>
            <person name="Zhirakovskaya E."/>
        </authorList>
    </citation>
    <scope>NUCLEOTIDE SEQUENCE</scope>
</reference>
<dbReference type="Pfam" id="PF10418">
    <property type="entry name" value="DHODB_Fe-S_bind"/>
    <property type="match status" value="1"/>
</dbReference>
<evidence type="ECO:0000256" key="4">
    <source>
        <dbReference type="ARBA" id="ARBA00022714"/>
    </source>
</evidence>
<dbReference type="EC" id="1.3.1.14" evidence="12"/>
<dbReference type="InterPro" id="IPR019480">
    <property type="entry name" value="Dihydroorotate_DH_Fe-S-bd"/>
</dbReference>
<keyword evidence="12" id="KW-0560">Oxidoreductase</keyword>
<dbReference type="EMBL" id="UOFZ01000016">
    <property type="protein sequence ID" value="VAX12137.1"/>
    <property type="molecule type" value="Genomic_DNA"/>
</dbReference>